<keyword evidence="1" id="KW-0812">Transmembrane</keyword>
<accession>A0A9X2W2Y8</accession>
<proteinExistence type="predicted"/>
<reference evidence="2" key="1">
    <citation type="submission" date="2022-09" db="EMBL/GenBank/DDBJ databases">
        <title>The genome sequence of Tsuneonella sp. YG55.</title>
        <authorList>
            <person name="Liu Y."/>
        </authorList>
    </citation>
    <scope>NUCLEOTIDE SEQUENCE</scope>
    <source>
        <strain evidence="2">YG55</strain>
    </source>
</reference>
<keyword evidence="1" id="KW-0472">Membrane</keyword>
<sequence length="223" mass="23434">MTASVSGGAAGLGDAANAWQAVRADGAIQYAPVAQPDTPPPDPPGWLDPLFRWLGELLEPVGRALGMSWPVFRWVLLAIGVALVLLLAWRMAAPLFGWRPAARTAADGAAEWEPEAGAALALLEDADRLAAEGRFDEATHLLLRRSVGQIAAARPDLIDPATTARELAALAALPDAARTAFATIAGRVERSLFALRALGAEDWEAARAAHADFARAPLARVPS</sequence>
<evidence type="ECO:0008006" key="4">
    <source>
        <dbReference type="Google" id="ProtNLM"/>
    </source>
</evidence>
<name>A0A9X2W2Y8_9SPHN</name>
<evidence type="ECO:0000313" key="2">
    <source>
        <dbReference type="EMBL" id="MCT2559254.1"/>
    </source>
</evidence>
<keyword evidence="3" id="KW-1185">Reference proteome</keyword>
<evidence type="ECO:0000313" key="3">
    <source>
        <dbReference type="Proteomes" id="UP001142648"/>
    </source>
</evidence>
<evidence type="ECO:0000256" key="1">
    <source>
        <dbReference type="SAM" id="Phobius"/>
    </source>
</evidence>
<dbReference type="EMBL" id="JAOAMV010000004">
    <property type="protein sequence ID" value="MCT2559254.1"/>
    <property type="molecule type" value="Genomic_DNA"/>
</dbReference>
<keyword evidence="1" id="KW-1133">Transmembrane helix</keyword>
<feature type="transmembrane region" description="Helical" evidence="1">
    <location>
        <begin position="71"/>
        <end position="89"/>
    </location>
</feature>
<comment type="caution">
    <text evidence="2">The sequence shown here is derived from an EMBL/GenBank/DDBJ whole genome shotgun (WGS) entry which is preliminary data.</text>
</comment>
<protein>
    <recommendedName>
        <fullName evidence="4">DUF4129 domain-containing protein</fullName>
    </recommendedName>
</protein>
<gene>
    <name evidence="2" type="ORF">N0B51_09685</name>
</gene>
<dbReference type="RefSeq" id="WP_259962126.1">
    <property type="nucleotide sequence ID" value="NZ_JAOAMV010000004.1"/>
</dbReference>
<organism evidence="2 3">
    <name type="scientific">Tsuneonella litorea</name>
    <dbReference type="NCBI Taxonomy" id="2976475"/>
    <lineage>
        <taxon>Bacteria</taxon>
        <taxon>Pseudomonadati</taxon>
        <taxon>Pseudomonadota</taxon>
        <taxon>Alphaproteobacteria</taxon>
        <taxon>Sphingomonadales</taxon>
        <taxon>Erythrobacteraceae</taxon>
        <taxon>Tsuneonella</taxon>
    </lineage>
</organism>
<dbReference type="Proteomes" id="UP001142648">
    <property type="component" value="Unassembled WGS sequence"/>
</dbReference>
<dbReference type="AlphaFoldDB" id="A0A9X2W2Y8"/>